<name>A0A1M7I444_9ACTN</name>
<dbReference type="PANTHER" id="PTHR34351">
    <property type="entry name" value="SLR1927 PROTEIN-RELATED"/>
    <property type="match status" value="1"/>
</dbReference>
<dbReference type="Proteomes" id="UP000184440">
    <property type="component" value="Unassembled WGS sequence"/>
</dbReference>
<evidence type="ECO:0000313" key="4">
    <source>
        <dbReference type="EMBL" id="SHM35323.1"/>
    </source>
</evidence>
<dbReference type="InterPro" id="IPR002881">
    <property type="entry name" value="DUF58"/>
</dbReference>
<evidence type="ECO:0000313" key="5">
    <source>
        <dbReference type="Proteomes" id="UP000184440"/>
    </source>
</evidence>
<dbReference type="STRING" id="134849.SAMN05443668_101377"/>
<keyword evidence="5" id="KW-1185">Reference proteome</keyword>
<sequence length="496" mass="51965">MIRAALRGLTTRGRSFLAAAVAAAVSAFVLGERELLQVSGLLAALPVLAVIAVARTRYRLSCTRSVRPGRIQAGSPAAVTLRLENLSRVPTGVLLLEEQLPAALGESPRFVLDRLSSRQSGSVEYPIRVDVRGRYEIGPLTVRLSDPFGLCELTRSFTRTERIVVTPQVAPLAPITLEGDRSGNTRSQPRSTVARGEDAASTREYRHGDDYRRVHWRSTARTGELMVRREEQPRESTGTVLLDTRFSSHRGTGPASSLEWAVSTAASVTCHLLRAGFDLHLVTDAGTDQAITPPTGENIALGLLAEVEASRIQSLGVALDRLRHERDQLLVAIVGLLTPEECTRLAAARTGGTSIAVLIDSTAWASLPAGAKAEADRRYQESVGRLAAAGWRVLPARPGARISSLWTLAGGSGVAAGAPTAPPAGTAYGAPLGTPAGPTYDATSAAASGPAYDAASAEATGPAYDATNGHASTNGYGTTNGYGSTNGNGARPGVPR</sequence>
<gene>
    <name evidence="4" type="ORF">SAMN05443668_101377</name>
</gene>
<feature type="domain" description="DUF58" evidence="3">
    <location>
        <begin position="202"/>
        <end position="369"/>
    </location>
</feature>
<protein>
    <submittedName>
        <fullName evidence="4">Uncharacterized conserved protein, DUF58 family, contains vWF domain</fullName>
    </submittedName>
</protein>
<feature type="transmembrane region" description="Helical" evidence="2">
    <location>
        <begin position="12"/>
        <end position="30"/>
    </location>
</feature>
<dbReference type="PANTHER" id="PTHR34351:SF1">
    <property type="entry name" value="SLR1927 PROTEIN"/>
    <property type="match status" value="1"/>
</dbReference>
<reference evidence="4 5" key="1">
    <citation type="submission" date="2016-11" db="EMBL/GenBank/DDBJ databases">
        <authorList>
            <person name="Jaros S."/>
            <person name="Januszkiewicz K."/>
            <person name="Wedrychowicz H."/>
        </authorList>
    </citation>
    <scope>NUCLEOTIDE SEQUENCE [LARGE SCALE GENOMIC DNA]</scope>
    <source>
        <strain evidence="4 5">DSM 46144</strain>
    </source>
</reference>
<keyword evidence="2" id="KW-1133">Transmembrane helix</keyword>
<feature type="region of interest" description="Disordered" evidence="1">
    <location>
        <begin position="175"/>
        <end position="206"/>
    </location>
</feature>
<organism evidence="4 5">
    <name type="scientific">Cryptosporangium aurantiacum</name>
    <dbReference type="NCBI Taxonomy" id="134849"/>
    <lineage>
        <taxon>Bacteria</taxon>
        <taxon>Bacillati</taxon>
        <taxon>Actinomycetota</taxon>
        <taxon>Actinomycetes</taxon>
        <taxon>Cryptosporangiales</taxon>
        <taxon>Cryptosporangiaceae</taxon>
        <taxon>Cryptosporangium</taxon>
    </lineage>
</organism>
<accession>A0A1M7I444</accession>
<evidence type="ECO:0000256" key="1">
    <source>
        <dbReference type="SAM" id="MobiDB-lite"/>
    </source>
</evidence>
<keyword evidence="2" id="KW-0472">Membrane</keyword>
<feature type="compositionally biased region" description="Basic and acidic residues" evidence="1">
    <location>
        <begin position="195"/>
        <end position="206"/>
    </location>
</feature>
<dbReference type="AlphaFoldDB" id="A0A1M7I444"/>
<evidence type="ECO:0000256" key="2">
    <source>
        <dbReference type="SAM" id="Phobius"/>
    </source>
</evidence>
<evidence type="ECO:0000259" key="3">
    <source>
        <dbReference type="Pfam" id="PF01882"/>
    </source>
</evidence>
<feature type="region of interest" description="Disordered" evidence="1">
    <location>
        <begin position="461"/>
        <end position="496"/>
    </location>
</feature>
<keyword evidence="2" id="KW-0812">Transmembrane</keyword>
<dbReference type="Pfam" id="PF01882">
    <property type="entry name" value="DUF58"/>
    <property type="match status" value="1"/>
</dbReference>
<proteinExistence type="predicted"/>
<feature type="transmembrane region" description="Helical" evidence="2">
    <location>
        <begin position="36"/>
        <end position="54"/>
    </location>
</feature>
<dbReference type="OrthoDB" id="9812729at2"/>
<dbReference type="EMBL" id="FRCS01000001">
    <property type="protein sequence ID" value="SHM35323.1"/>
    <property type="molecule type" value="Genomic_DNA"/>
</dbReference>